<sequence length="143" mass="15706">MLDTLWSQIGLLPALLVGVFAFWKGGEAERLGMGAWVLGWMAGMLLQQDGNLYQGFQFGLFVLDIAMLAVFAALTWRYRRSWPIWAGACQLVVLTSHIAFPLAKAASMTAFYTVLNVAGYGILAAIAVGTFWAWQDRRAAGLE</sequence>
<reference evidence="2 3" key="1">
    <citation type="submission" date="2017-03" db="EMBL/GenBank/DDBJ databases">
        <title>Lifting the veil on microbial sulfur biogeochemistry in mining wastewaters.</title>
        <authorList>
            <person name="Kantor R.S."/>
            <person name="Colenbrander Nelson T."/>
            <person name="Marshall S."/>
            <person name="Bennett D."/>
            <person name="Apte S."/>
            <person name="Camacho D."/>
            <person name="Thomas B.C."/>
            <person name="Warren L.A."/>
            <person name="Banfield J.F."/>
        </authorList>
    </citation>
    <scope>NUCLEOTIDE SEQUENCE [LARGE SCALE GENOMIC DNA]</scope>
    <source>
        <strain evidence="2">32-69-9</strain>
    </source>
</reference>
<keyword evidence="1" id="KW-0812">Transmembrane</keyword>
<feature type="transmembrane region" description="Helical" evidence="1">
    <location>
        <begin position="6"/>
        <end position="23"/>
    </location>
</feature>
<feature type="transmembrane region" description="Helical" evidence="1">
    <location>
        <begin position="30"/>
        <end position="46"/>
    </location>
</feature>
<evidence type="ECO:0000256" key="1">
    <source>
        <dbReference type="SAM" id="Phobius"/>
    </source>
</evidence>
<name>A0A258FKA4_9CAUL</name>
<dbReference type="Proteomes" id="UP000215595">
    <property type="component" value="Unassembled WGS sequence"/>
</dbReference>
<accession>A0A258FKA4</accession>
<feature type="transmembrane region" description="Helical" evidence="1">
    <location>
        <begin position="109"/>
        <end position="134"/>
    </location>
</feature>
<proteinExistence type="predicted"/>
<gene>
    <name evidence="2" type="ORF">B7Z01_09970</name>
</gene>
<keyword evidence="1" id="KW-1133">Transmembrane helix</keyword>
<keyword evidence="1" id="KW-0472">Membrane</keyword>
<comment type="caution">
    <text evidence="2">The sequence shown here is derived from an EMBL/GenBank/DDBJ whole genome shotgun (WGS) entry which is preliminary data.</text>
</comment>
<organism evidence="2 3">
    <name type="scientific">Brevundimonas subvibrioides</name>
    <dbReference type="NCBI Taxonomy" id="74313"/>
    <lineage>
        <taxon>Bacteria</taxon>
        <taxon>Pseudomonadati</taxon>
        <taxon>Pseudomonadota</taxon>
        <taxon>Alphaproteobacteria</taxon>
        <taxon>Caulobacterales</taxon>
        <taxon>Caulobacteraceae</taxon>
        <taxon>Brevundimonas</taxon>
    </lineage>
</organism>
<dbReference type="EMBL" id="NCEB01000019">
    <property type="protein sequence ID" value="OYX32955.1"/>
    <property type="molecule type" value="Genomic_DNA"/>
</dbReference>
<evidence type="ECO:0000313" key="3">
    <source>
        <dbReference type="Proteomes" id="UP000215595"/>
    </source>
</evidence>
<protein>
    <submittedName>
        <fullName evidence="2">Uncharacterized protein</fullName>
    </submittedName>
</protein>
<evidence type="ECO:0000313" key="2">
    <source>
        <dbReference type="EMBL" id="OYX32955.1"/>
    </source>
</evidence>
<feature type="transmembrane region" description="Helical" evidence="1">
    <location>
        <begin position="58"/>
        <end position="76"/>
    </location>
</feature>
<feature type="transmembrane region" description="Helical" evidence="1">
    <location>
        <begin position="83"/>
        <end position="103"/>
    </location>
</feature>
<dbReference type="AlphaFoldDB" id="A0A258FKA4"/>